<reference evidence="1 3" key="2">
    <citation type="journal article" date="2013" name="Nature">
        <title>Insights into bilaterian evolution from three spiralian genomes.</title>
        <authorList>
            <person name="Simakov O."/>
            <person name="Marletaz F."/>
            <person name="Cho S.J."/>
            <person name="Edsinger-Gonzales E."/>
            <person name="Havlak P."/>
            <person name="Hellsten U."/>
            <person name="Kuo D.H."/>
            <person name="Larsson T."/>
            <person name="Lv J."/>
            <person name="Arendt D."/>
            <person name="Savage R."/>
            <person name="Osoegawa K."/>
            <person name="de Jong P."/>
            <person name="Grimwood J."/>
            <person name="Chapman J.A."/>
            <person name="Shapiro H."/>
            <person name="Aerts A."/>
            <person name="Otillar R.P."/>
            <person name="Terry A.Y."/>
            <person name="Boore J.L."/>
            <person name="Grigoriev I.V."/>
            <person name="Lindberg D.R."/>
            <person name="Seaver E.C."/>
            <person name="Weisblat D.A."/>
            <person name="Putnam N.H."/>
            <person name="Rokhsar D.S."/>
        </authorList>
    </citation>
    <scope>NUCLEOTIDE SEQUENCE</scope>
    <source>
        <strain evidence="1 3">I ESC-2004</strain>
    </source>
</reference>
<evidence type="ECO:0008006" key="4">
    <source>
        <dbReference type="Google" id="ProtNLM"/>
    </source>
</evidence>
<proteinExistence type="predicted"/>
<name>R7V127_CAPTE</name>
<sequence length="273" mass="31264">MIELTLKTLHIGRRHHESHFAHRSPALCNRTAIRGGSRSSRVSVGRPFQQLEHAIQLITTAMGNRMTAMGDRITTMEQRVTAQISSQEQHQCCDVATSIVSDYNRLHQESIDRGQENVVAIVRDFNQNNRESLDKRSLAVDSKLLEMRRDIQSAVDQVSTTERRLVSHNGNLSENMTSLIAEFTEHLTTQMKDRMEVMENRTRGRNTTQALVSVVDRISRSFEQGEVTIGVMLDFQKTVDTIQHKIILSKFLRHGIRGTPHRWFTTYRDVNKG</sequence>
<dbReference type="AlphaFoldDB" id="R7V127"/>
<protein>
    <recommendedName>
        <fullName evidence="4">Reverse transcriptase domain-containing protein</fullName>
    </recommendedName>
</protein>
<reference evidence="3" key="1">
    <citation type="submission" date="2012-12" db="EMBL/GenBank/DDBJ databases">
        <authorList>
            <person name="Hellsten U."/>
            <person name="Grimwood J."/>
            <person name="Chapman J.A."/>
            <person name="Shapiro H."/>
            <person name="Aerts A."/>
            <person name="Otillar R.P."/>
            <person name="Terry A.Y."/>
            <person name="Boore J.L."/>
            <person name="Simakov O."/>
            <person name="Marletaz F."/>
            <person name="Cho S.-J."/>
            <person name="Edsinger-Gonzales E."/>
            <person name="Havlak P."/>
            <person name="Kuo D.-H."/>
            <person name="Larsson T."/>
            <person name="Lv J."/>
            <person name="Arendt D."/>
            <person name="Savage R."/>
            <person name="Osoegawa K."/>
            <person name="de Jong P."/>
            <person name="Lindberg D.R."/>
            <person name="Seaver E.C."/>
            <person name="Weisblat D.A."/>
            <person name="Putnam N.H."/>
            <person name="Grigoriev I.V."/>
            <person name="Rokhsar D.S."/>
        </authorList>
    </citation>
    <scope>NUCLEOTIDE SEQUENCE</scope>
    <source>
        <strain evidence="3">I ESC-2004</strain>
    </source>
</reference>
<reference evidence="2" key="3">
    <citation type="submission" date="2015-06" db="UniProtKB">
        <authorList>
            <consortium name="EnsemblMetazoa"/>
        </authorList>
    </citation>
    <scope>IDENTIFICATION</scope>
</reference>
<accession>R7V127</accession>
<dbReference type="OrthoDB" id="6243574at2759"/>
<dbReference type="Proteomes" id="UP000014760">
    <property type="component" value="Unassembled WGS sequence"/>
</dbReference>
<dbReference type="EMBL" id="KB297790">
    <property type="protein sequence ID" value="ELU09927.1"/>
    <property type="molecule type" value="Genomic_DNA"/>
</dbReference>
<gene>
    <name evidence="1" type="ORF">CAPTEDRAFT_201977</name>
</gene>
<dbReference type="EnsemblMetazoa" id="CapteT201977">
    <property type="protein sequence ID" value="CapteP201977"/>
    <property type="gene ID" value="CapteG201977"/>
</dbReference>
<organism evidence="1">
    <name type="scientific">Capitella teleta</name>
    <name type="common">Polychaete worm</name>
    <dbReference type="NCBI Taxonomy" id="283909"/>
    <lineage>
        <taxon>Eukaryota</taxon>
        <taxon>Metazoa</taxon>
        <taxon>Spiralia</taxon>
        <taxon>Lophotrochozoa</taxon>
        <taxon>Annelida</taxon>
        <taxon>Polychaeta</taxon>
        <taxon>Sedentaria</taxon>
        <taxon>Scolecida</taxon>
        <taxon>Capitellidae</taxon>
        <taxon>Capitella</taxon>
    </lineage>
</organism>
<keyword evidence="3" id="KW-1185">Reference proteome</keyword>
<dbReference type="HOGENOM" id="CLU_1020274_0_0_1"/>
<dbReference type="EMBL" id="AMQN01006188">
    <property type="status" value="NOT_ANNOTATED_CDS"/>
    <property type="molecule type" value="Genomic_DNA"/>
</dbReference>
<evidence type="ECO:0000313" key="3">
    <source>
        <dbReference type="Proteomes" id="UP000014760"/>
    </source>
</evidence>
<evidence type="ECO:0000313" key="2">
    <source>
        <dbReference type="EnsemblMetazoa" id="CapteP201977"/>
    </source>
</evidence>
<evidence type="ECO:0000313" key="1">
    <source>
        <dbReference type="EMBL" id="ELU09927.1"/>
    </source>
</evidence>